<dbReference type="InterPro" id="IPR017583">
    <property type="entry name" value="Tagatose/fructose_Pkinase"/>
</dbReference>
<dbReference type="NCBIfam" id="TIGR03168">
    <property type="entry name" value="1-PFK"/>
    <property type="match status" value="1"/>
</dbReference>
<dbReference type="PROSITE" id="PS00584">
    <property type="entry name" value="PFKB_KINASES_2"/>
    <property type="match status" value="1"/>
</dbReference>
<evidence type="ECO:0000313" key="7">
    <source>
        <dbReference type="EMBL" id="KAG9390603.1"/>
    </source>
</evidence>
<dbReference type="PANTHER" id="PTHR46566">
    <property type="entry name" value="1-PHOSPHOFRUCTOKINASE-RELATED"/>
    <property type="match status" value="1"/>
</dbReference>
<gene>
    <name evidence="7" type="ORF">J8273_7954</name>
</gene>
<dbReference type="PANTHER" id="PTHR46566:SF5">
    <property type="entry name" value="1-PHOSPHOFRUCTOKINASE"/>
    <property type="match status" value="1"/>
</dbReference>
<keyword evidence="4" id="KW-0418">Kinase</keyword>
<dbReference type="InterPro" id="IPR011611">
    <property type="entry name" value="PfkB_dom"/>
</dbReference>
<reference evidence="7" key="1">
    <citation type="submission" date="2021-05" db="EMBL/GenBank/DDBJ databases">
        <title>A free-living protist that lacks canonical eukaryotic 1 DNA replication and segregation systems.</title>
        <authorList>
            <person name="Salas-Leiva D.E."/>
            <person name="Tromer E.C."/>
            <person name="Curtis B.A."/>
            <person name="Jerlstrom-Hultqvist J."/>
            <person name="Kolisko M."/>
            <person name="Yi Z."/>
            <person name="Salas-Leiva J.S."/>
            <person name="Gallot-Lavallee L."/>
            <person name="Kops G.J.P.L."/>
            <person name="Archibald J.M."/>
            <person name="Simpson A.G.B."/>
            <person name="Roger A.J."/>
        </authorList>
    </citation>
    <scope>NUCLEOTIDE SEQUENCE</scope>
    <source>
        <strain evidence="7">BICM</strain>
    </source>
</reference>
<comment type="caution">
    <text evidence="7">The sequence shown here is derived from an EMBL/GenBank/DDBJ whole genome shotgun (WGS) entry which is preliminary data.</text>
</comment>
<name>A0A8J6AX87_9EUKA</name>
<dbReference type="Proteomes" id="UP000717585">
    <property type="component" value="Unassembled WGS sequence"/>
</dbReference>
<keyword evidence="2" id="KW-0808">Transferase</keyword>
<dbReference type="OrthoDB" id="415590at2759"/>
<dbReference type="PIRSF" id="PIRSF000535">
    <property type="entry name" value="1PFK/6PFK/LacC"/>
    <property type="match status" value="1"/>
</dbReference>
<evidence type="ECO:0000259" key="6">
    <source>
        <dbReference type="Pfam" id="PF00294"/>
    </source>
</evidence>
<dbReference type="GO" id="GO:0005829">
    <property type="term" value="C:cytosol"/>
    <property type="evidence" value="ECO:0007669"/>
    <property type="project" value="TreeGrafter"/>
</dbReference>
<protein>
    <submittedName>
        <fullName evidence="7">Tagatose/fructose phosphokinase</fullName>
    </submittedName>
</protein>
<evidence type="ECO:0000313" key="8">
    <source>
        <dbReference type="Proteomes" id="UP000717585"/>
    </source>
</evidence>
<organism evidence="7 8">
    <name type="scientific">Carpediemonas membranifera</name>
    <dbReference type="NCBI Taxonomy" id="201153"/>
    <lineage>
        <taxon>Eukaryota</taxon>
        <taxon>Metamonada</taxon>
        <taxon>Carpediemonas-like organisms</taxon>
        <taxon>Carpediemonas</taxon>
    </lineage>
</organism>
<evidence type="ECO:0000256" key="4">
    <source>
        <dbReference type="ARBA" id="ARBA00022777"/>
    </source>
</evidence>
<dbReference type="GO" id="GO:0005524">
    <property type="term" value="F:ATP binding"/>
    <property type="evidence" value="ECO:0007669"/>
    <property type="project" value="UniProtKB-KW"/>
</dbReference>
<comment type="similarity">
    <text evidence="1">Belongs to the carbohydrate kinase PfkB family.</text>
</comment>
<accession>A0A8J6AX87</accession>
<feature type="domain" description="Carbohydrate kinase PfkB" evidence="6">
    <location>
        <begin position="30"/>
        <end position="309"/>
    </location>
</feature>
<keyword evidence="8" id="KW-1185">Reference proteome</keyword>
<evidence type="ECO:0000256" key="1">
    <source>
        <dbReference type="ARBA" id="ARBA00010688"/>
    </source>
</evidence>
<dbReference type="CDD" id="cd01164">
    <property type="entry name" value="FruK_PfkB_like"/>
    <property type="match status" value="1"/>
</dbReference>
<evidence type="ECO:0000256" key="3">
    <source>
        <dbReference type="ARBA" id="ARBA00022741"/>
    </source>
</evidence>
<dbReference type="Pfam" id="PF00294">
    <property type="entry name" value="PfkB"/>
    <property type="match status" value="1"/>
</dbReference>
<sequence>MKVVGKDVRIATITLNPALDEMLEIPNFHVGEVNRVEKRSCFAAGKGINVAAFLRQLSSCSVDSKNYDVSVLGFLGDANDGPFRALFHRLNITDAMTRVSGPTRTNIKIMAAAGTTDINVPGAPVTAGDVAGLLAAVTAAAPGHGVFVLAGSLPSGVDAAFLQSLVSQLREAGVVVVDTSGPALAAAVRASPDIIKPNEDELAELCPELPAAPTLADYREACRALVSRHGVGLVALTLGQRGCLLVTADECVHAAQDPTAHVPVVSTVGAGDAFLAGLVGCLISGDSLATAACTATEVAMRTLGQVGPFLCTEVGKAVVVPWDGPAFK</sequence>
<keyword evidence="3" id="KW-0547">Nucleotide-binding</keyword>
<dbReference type="AlphaFoldDB" id="A0A8J6AX87"/>
<evidence type="ECO:0000256" key="5">
    <source>
        <dbReference type="ARBA" id="ARBA00022840"/>
    </source>
</evidence>
<dbReference type="Gene3D" id="3.40.1190.20">
    <property type="match status" value="1"/>
</dbReference>
<dbReference type="InterPro" id="IPR029056">
    <property type="entry name" value="Ribokinase-like"/>
</dbReference>
<dbReference type="EMBL" id="JAHDYR010000064">
    <property type="protein sequence ID" value="KAG9390603.1"/>
    <property type="molecule type" value="Genomic_DNA"/>
</dbReference>
<evidence type="ECO:0000256" key="2">
    <source>
        <dbReference type="ARBA" id="ARBA00022679"/>
    </source>
</evidence>
<dbReference type="SUPFAM" id="SSF53613">
    <property type="entry name" value="Ribokinase-like"/>
    <property type="match status" value="1"/>
</dbReference>
<dbReference type="GO" id="GO:0008443">
    <property type="term" value="F:phosphofructokinase activity"/>
    <property type="evidence" value="ECO:0007669"/>
    <property type="project" value="TreeGrafter"/>
</dbReference>
<proteinExistence type="inferred from homology"/>
<dbReference type="InterPro" id="IPR002173">
    <property type="entry name" value="Carboh/pur_kinase_PfkB_CS"/>
</dbReference>
<keyword evidence="5" id="KW-0067">ATP-binding</keyword>